<evidence type="ECO:0000256" key="5">
    <source>
        <dbReference type="ARBA" id="ARBA00022723"/>
    </source>
</evidence>
<keyword evidence="5" id="KW-0479">Metal-binding</keyword>
<protein>
    <recommendedName>
        <fullName evidence="11 12">Ribonuclease M5</fullName>
        <ecNumber evidence="11 12">3.1.26.8</ecNumber>
    </recommendedName>
    <alternativeName>
        <fullName evidence="11">RNase M5</fullName>
    </alternativeName>
    <alternativeName>
        <fullName evidence="11">Ribosomal RNA terminal maturase M5</fullName>
    </alternativeName>
</protein>
<dbReference type="GO" id="GO:0043822">
    <property type="term" value="F:ribonuclease M5 activity"/>
    <property type="evidence" value="ECO:0007669"/>
    <property type="project" value="UniProtKB-UniRule"/>
</dbReference>
<evidence type="ECO:0000256" key="11">
    <source>
        <dbReference type="HAMAP-Rule" id="MF_01469"/>
    </source>
</evidence>
<evidence type="ECO:0000313" key="15">
    <source>
        <dbReference type="Proteomes" id="UP000430975"/>
    </source>
</evidence>
<dbReference type="AlphaFoldDB" id="A0A6I2GCR7"/>
<keyword evidence="9" id="KW-0460">Magnesium</keyword>
<evidence type="ECO:0000256" key="6">
    <source>
        <dbReference type="ARBA" id="ARBA00022730"/>
    </source>
</evidence>
<dbReference type="GO" id="GO:0005737">
    <property type="term" value="C:cytoplasm"/>
    <property type="evidence" value="ECO:0007669"/>
    <property type="project" value="UniProtKB-SubCell"/>
</dbReference>
<dbReference type="GO" id="GO:0006364">
    <property type="term" value="P:rRNA processing"/>
    <property type="evidence" value="ECO:0007669"/>
    <property type="project" value="UniProtKB-UniRule"/>
</dbReference>
<evidence type="ECO:0000256" key="2">
    <source>
        <dbReference type="ARBA" id="ARBA00022517"/>
    </source>
</evidence>
<dbReference type="InterPro" id="IPR006171">
    <property type="entry name" value="TOPRIM_dom"/>
</dbReference>
<keyword evidence="10 11" id="KW-0694">RNA-binding</keyword>
<dbReference type="PROSITE" id="PS50880">
    <property type="entry name" value="TOPRIM"/>
    <property type="match status" value="1"/>
</dbReference>
<evidence type="ECO:0000256" key="1">
    <source>
        <dbReference type="ARBA" id="ARBA00022490"/>
    </source>
</evidence>
<feature type="domain" description="Toprim" evidence="13">
    <location>
        <begin position="10"/>
        <end position="103"/>
    </location>
</feature>
<keyword evidence="15" id="KW-1185">Reference proteome</keyword>
<dbReference type="InterPro" id="IPR034141">
    <property type="entry name" value="TOPRIM_RNase_M5-like"/>
</dbReference>
<evidence type="ECO:0000256" key="12">
    <source>
        <dbReference type="NCBIfam" id="TIGR00334"/>
    </source>
</evidence>
<dbReference type="Gene3D" id="3.40.1360.10">
    <property type="match status" value="1"/>
</dbReference>
<dbReference type="GO" id="GO:0046872">
    <property type="term" value="F:metal ion binding"/>
    <property type="evidence" value="ECO:0007669"/>
    <property type="project" value="UniProtKB-KW"/>
</dbReference>
<reference evidence="14 15" key="1">
    <citation type="submission" date="2019-11" db="EMBL/GenBank/DDBJ databases">
        <title>Characterisation of Fundicoccus ignavus gen. nov. sp. nov., a novel genus of the family Aerococcaceae isolated from bulk tank milk.</title>
        <authorList>
            <person name="Siebert A."/>
            <person name="Huptas C."/>
            <person name="Wenning M."/>
            <person name="Scherer S."/>
            <person name="Doll E.V."/>
        </authorList>
    </citation>
    <scope>NUCLEOTIDE SEQUENCE [LARGE SCALE GENOMIC DNA]</scope>
    <source>
        <strain evidence="14 15">WS4759</strain>
    </source>
</reference>
<dbReference type="GO" id="GO:0019843">
    <property type="term" value="F:rRNA binding"/>
    <property type="evidence" value="ECO:0007669"/>
    <property type="project" value="UniProtKB-KW"/>
</dbReference>
<dbReference type="SMART" id="SM00493">
    <property type="entry name" value="TOPRIM"/>
    <property type="match status" value="1"/>
</dbReference>
<dbReference type="Pfam" id="PF13331">
    <property type="entry name" value="DUF4093"/>
    <property type="match status" value="1"/>
</dbReference>
<dbReference type="CDD" id="cd01027">
    <property type="entry name" value="TOPRIM_RNase_M5_like"/>
    <property type="match status" value="1"/>
</dbReference>
<dbReference type="EC" id="3.1.26.8" evidence="11 12"/>
<dbReference type="InterPro" id="IPR004466">
    <property type="entry name" value="RNase_M5"/>
</dbReference>
<dbReference type="EMBL" id="WJQS01000005">
    <property type="protein sequence ID" value="MRI85570.1"/>
    <property type="molecule type" value="Genomic_DNA"/>
</dbReference>
<keyword evidence="3 11" id="KW-0698">rRNA processing</keyword>
<comment type="function">
    <text evidence="11">Required for correct processing of both the 5' and 3' ends of 5S rRNA precursor. Cleaves both sides of a double-stranded region yielding mature 5S rRNA in one step.</text>
</comment>
<evidence type="ECO:0000256" key="8">
    <source>
        <dbReference type="ARBA" id="ARBA00022801"/>
    </source>
</evidence>
<gene>
    <name evidence="11 14" type="primary">rnmV</name>
    <name evidence="14" type="ORF">GIY09_06715</name>
</gene>
<keyword evidence="8 11" id="KW-0378">Hydrolase</keyword>
<comment type="similarity">
    <text evidence="11">Belongs to the ribonuclease M5 family.</text>
</comment>
<dbReference type="PANTHER" id="PTHR39156">
    <property type="entry name" value="RIBONUCLEASE M5"/>
    <property type="match status" value="1"/>
</dbReference>
<sequence length="202" mass="22481">MIEESFKIPREVIIVEGRDDTTRLIETFGPDIKVIETGGSALNRATQARIKQAAEQFGIIIFTDPDYQGLRLRRLISEAHPTAKQAHLTPEESKAKQEGASLGVEHAAPSAIRAAIAAVAQLDTSVAVDRIPMSDLVRLQLIGHPEATKRRYAVAQEFHLGHLNGKQLQKQLALYQIDLETLTIFLRQYELEKHKEGQNNGN</sequence>
<evidence type="ECO:0000256" key="9">
    <source>
        <dbReference type="ARBA" id="ARBA00022842"/>
    </source>
</evidence>
<keyword evidence="6 11" id="KW-0699">rRNA-binding</keyword>
<evidence type="ECO:0000259" key="13">
    <source>
        <dbReference type="PROSITE" id="PS50880"/>
    </source>
</evidence>
<comment type="catalytic activity">
    <reaction evidence="11">
        <text>Endonucleolytic cleavage of RNA, removing 21 and 42 nucleotides, respectively, from the 5'- and 3'-termini of a 5S-rRNA precursor.</text>
        <dbReference type="EC" id="3.1.26.8"/>
    </reaction>
</comment>
<name>A0A6I2GCR7_9LACT</name>
<accession>A0A6I2GCR7</accession>
<comment type="caution">
    <text evidence="14">The sequence shown here is derived from an EMBL/GenBank/DDBJ whole genome shotgun (WGS) entry which is preliminary data.</text>
</comment>
<dbReference type="RefSeq" id="WP_153863544.1">
    <property type="nucleotide sequence ID" value="NZ_WJQS01000005.1"/>
</dbReference>
<dbReference type="PANTHER" id="PTHR39156:SF2">
    <property type="entry name" value="DNA PRIMASE (BACTERIAL TYPE) AND SMALL PRIMASE-LIKE PROTEINS"/>
    <property type="match status" value="1"/>
</dbReference>
<dbReference type="InterPro" id="IPR025156">
    <property type="entry name" value="RNase_M5_C"/>
</dbReference>
<dbReference type="SUPFAM" id="SSF110455">
    <property type="entry name" value="Toprim domain"/>
    <property type="match status" value="1"/>
</dbReference>
<dbReference type="Pfam" id="PF01751">
    <property type="entry name" value="Toprim"/>
    <property type="match status" value="1"/>
</dbReference>
<evidence type="ECO:0000256" key="3">
    <source>
        <dbReference type="ARBA" id="ARBA00022552"/>
    </source>
</evidence>
<proteinExistence type="inferred from homology"/>
<evidence type="ECO:0000256" key="4">
    <source>
        <dbReference type="ARBA" id="ARBA00022722"/>
    </source>
</evidence>
<keyword evidence="1 11" id="KW-0963">Cytoplasm</keyword>
<keyword evidence="2 11" id="KW-0690">Ribosome biogenesis</keyword>
<comment type="subcellular location">
    <subcellularLocation>
        <location evidence="11">Cytoplasm</location>
    </subcellularLocation>
</comment>
<keyword evidence="7 11" id="KW-0255">Endonuclease</keyword>
<keyword evidence="4 11" id="KW-0540">Nuclease</keyword>
<dbReference type="NCBIfam" id="TIGR00334">
    <property type="entry name" value="5S_RNA_mat_M5"/>
    <property type="match status" value="1"/>
</dbReference>
<evidence type="ECO:0000256" key="7">
    <source>
        <dbReference type="ARBA" id="ARBA00022759"/>
    </source>
</evidence>
<dbReference type="Proteomes" id="UP000430975">
    <property type="component" value="Unassembled WGS sequence"/>
</dbReference>
<dbReference type="HAMAP" id="MF_01469">
    <property type="entry name" value="RNase_M5"/>
    <property type="match status" value="1"/>
</dbReference>
<organism evidence="14 15">
    <name type="scientific">Fundicoccus ignavus</name>
    <dbReference type="NCBI Taxonomy" id="2664442"/>
    <lineage>
        <taxon>Bacteria</taxon>
        <taxon>Bacillati</taxon>
        <taxon>Bacillota</taxon>
        <taxon>Bacilli</taxon>
        <taxon>Lactobacillales</taxon>
        <taxon>Aerococcaceae</taxon>
        <taxon>Fundicoccus</taxon>
    </lineage>
</organism>
<evidence type="ECO:0000313" key="14">
    <source>
        <dbReference type="EMBL" id="MRI85570.1"/>
    </source>
</evidence>
<evidence type="ECO:0000256" key="10">
    <source>
        <dbReference type="ARBA" id="ARBA00022884"/>
    </source>
</evidence>